<dbReference type="Proteomes" id="UP001174677">
    <property type="component" value="Unassembled WGS sequence"/>
</dbReference>
<dbReference type="EMBL" id="JARPOI010000195">
    <property type="protein sequence ID" value="KAJ9129237.1"/>
    <property type="molecule type" value="Genomic_DNA"/>
</dbReference>
<dbReference type="InterPro" id="IPR017072">
    <property type="entry name" value="TF_Spt6"/>
</dbReference>
<dbReference type="InterPro" id="IPR042066">
    <property type="entry name" value="Spt6_death-like"/>
</dbReference>
<evidence type="ECO:0000256" key="2">
    <source>
        <dbReference type="ARBA" id="ARBA00009253"/>
    </source>
</evidence>
<dbReference type="SUPFAM" id="SSF53098">
    <property type="entry name" value="Ribonuclease H-like"/>
    <property type="match status" value="1"/>
</dbReference>
<feature type="compositionally biased region" description="Acidic residues" evidence="5">
    <location>
        <begin position="131"/>
        <end position="153"/>
    </location>
</feature>
<keyword evidence="3" id="KW-0804">Transcription</keyword>
<dbReference type="Pfam" id="PF17674">
    <property type="entry name" value="HHH_9"/>
    <property type="match status" value="1"/>
</dbReference>
<dbReference type="Pfam" id="PF14635">
    <property type="entry name" value="HHH_7"/>
    <property type="match status" value="1"/>
</dbReference>
<dbReference type="Gene3D" id="1.10.10.650">
    <property type="entry name" value="RuvA domain 2-like"/>
    <property type="match status" value="1"/>
</dbReference>
<organism evidence="7 8">
    <name type="scientific">Hevea brasiliensis</name>
    <name type="common">Para rubber tree</name>
    <name type="synonym">Siphonia brasiliensis</name>
    <dbReference type="NCBI Taxonomy" id="3981"/>
    <lineage>
        <taxon>Eukaryota</taxon>
        <taxon>Viridiplantae</taxon>
        <taxon>Streptophyta</taxon>
        <taxon>Embryophyta</taxon>
        <taxon>Tracheophyta</taxon>
        <taxon>Spermatophyta</taxon>
        <taxon>Magnoliopsida</taxon>
        <taxon>eudicotyledons</taxon>
        <taxon>Gunneridae</taxon>
        <taxon>Pentapetalae</taxon>
        <taxon>rosids</taxon>
        <taxon>fabids</taxon>
        <taxon>Malpighiales</taxon>
        <taxon>Euphorbiaceae</taxon>
        <taxon>Crotonoideae</taxon>
        <taxon>Micrandreae</taxon>
        <taxon>Hevea</taxon>
    </lineage>
</organism>
<dbReference type="InterPro" id="IPR055179">
    <property type="entry name" value="Tex-like_central_region"/>
</dbReference>
<gene>
    <name evidence="7" type="ORF">P3X46_033967</name>
</gene>
<dbReference type="InterPro" id="IPR023319">
    <property type="entry name" value="Tex-like_HTH_dom_sf"/>
</dbReference>
<evidence type="ECO:0000256" key="5">
    <source>
        <dbReference type="SAM" id="MobiDB-lite"/>
    </source>
</evidence>
<feature type="region of interest" description="Disordered" evidence="5">
    <location>
        <begin position="1"/>
        <end position="80"/>
    </location>
</feature>
<dbReference type="Pfam" id="PF22706">
    <property type="entry name" value="Tex_central_region"/>
    <property type="match status" value="1"/>
</dbReference>
<comment type="subcellular location">
    <subcellularLocation>
        <location evidence="1">Nucleus</location>
    </subcellularLocation>
</comment>
<dbReference type="InterPro" id="IPR049540">
    <property type="entry name" value="Spt6-like_S1"/>
</dbReference>
<comment type="caution">
    <text evidence="7">The sequence shown here is derived from an EMBL/GenBank/DDBJ whole genome shotgun (WGS) entry which is preliminary data.</text>
</comment>
<evidence type="ECO:0000259" key="6">
    <source>
        <dbReference type="PROSITE" id="PS50126"/>
    </source>
</evidence>
<dbReference type="InterPro" id="IPR003029">
    <property type="entry name" value="S1_domain"/>
</dbReference>
<dbReference type="InterPro" id="IPR032706">
    <property type="entry name" value="Spt6_HHH"/>
</dbReference>
<dbReference type="InterPro" id="IPR006641">
    <property type="entry name" value="YqgF/RNaseH-like_dom"/>
</dbReference>
<accession>A0ABQ9K9E8</accession>
<dbReference type="SUPFAM" id="SSF158832">
    <property type="entry name" value="Tex N-terminal region-like"/>
    <property type="match status" value="1"/>
</dbReference>
<dbReference type="InterPro" id="IPR028083">
    <property type="entry name" value="Spt6_acidic_N_dom"/>
</dbReference>
<dbReference type="SUPFAM" id="SSF47781">
    <property type="entry name" value="RuvA domain 2-like"/>
    <property type="match status" value="1"/>
</dbReference>
<dbReference type="PANTHER" id="PTHR10145">
    <property type="entry name" value="TRANSCRIPTION ELONGATION FACTOR SPT6"/>
    <property type="match status" value="1"/>
</dbReference>
<dbReference type="InterPro" id="IPR012340">
    <property type="entry name" value="NA-bd_OB-fold"/>
</dbReference>
<evidence type="ECO:0000256" key="1">
    <source>
        <dbReference type="ARBA" id="ARBA00004123"/>
    </source>
</evidence>
<sequence length="1177" mass="135121">MKDSKRKLVLIDEDEQHDDGVQVMDRKGENVILEDEDEEDDEDDLDEFENDGFIVDDEEEEEGEQGGKDRQKRKKKKKGKLVKDVILDDDDFELLRENKISGVVHSYNVGNEKFKRLKKAESSKNTADFGFSDDDASLYDGDNAEEEEAVSSDKDDEMADFIVFDELGDKKGVPRQQRLRENKPQQVTLASSLEEAGCTFGNTDQILKRHLVKIVKPDDFNEFELDNYTTTRDYSIIKENDVPERMQIFEEISGPAGPAPVDEMSRDQESSWILNQLAANIHILLCKKKAQEESVMKIDLLEKINKEDIMRFLELRHLEKYDILWAVNELDKKWLLLQKRKNALETCYNKRYEEESCTASDVVKFRWLEQQFDTIMKSLKLAETETDINDLDMKFMLHFPPPEEGVVSKFKLPKRRSEYSNCSKAGLWKLARKFGCSSEQFGLHLTLEKVGMEFWEDPVESPDVMASDFTCPMFETPEAVLNGARFMAAMEISCEPCVRKHVRRIFMDKAVVSTCPTQEGDKTIDSFHLFYGVKWLRDKPLDQFQEAQWLLILKAEEEKLLQVTINLPENVMNKLVTDSQEIYLTGSSHGSARLWDEQRKLIIQEAFLKVLLPSLEKEARALLITRAKSWLLMEYGKQLWNRVSIAPYQQKEYAAGQEEGIAPRVVACCWGPGKPPITFVMLNSSGQLLDVLETRSLSLRSQDVIDQQRKKYDQQRVFKFILNHRPNVIVLGAANVCCTWLKDDIEEIILQVEENTTDIGQMIDKINIVYGDESFAQLYENSKISSSQLPGQQGIVRRAVALGRYLQNPLAMIATLCGPQKDIVSWKLNSLEHFLTPVEKYDMIEMVLVDVTNQVGMDVTFTMSHDWLLAPLQFVSGLGPQTAAFLHRDLIGGKMVNNRYDLADCGLTSKKIFYNAVGFLRVRGNQLLSATNEFGLLDDTRIHPESYGLAESLSKAVHNDVAQTQPLTYIKNNPQLLNDFDIDDYADNYAIEQGENKRETLHDIKNELLHGFLDPRKPYEKPTKDELFFLISGKNEDAFAEGRIIQVTVRRVLSQRAFCALDFGLTGVIMKDDFLDGTDDFSLTDKLHEGDVVTCKIKQLEKSRFQVLLTCKESELKSCRYQTFREIDPYYHEGKNKLLRQQGEACKNDLAKKQSKQRTINHPRFKNITGDEAMEVC</sequence>
<feature type="region of interest" description="Disordered" evidence="5">
    <location>
        <begin position="125"/>
        <end position="153"/>
    </location>
</feature>
<feature type="compositionally biased region" description="Acidic residues" evidence="5">
    <location>
        <begin position="32"/>
        <end position="64"/>
    </location>
</feature>
<dbReference type="SUPFAM" id="SSF50249">
    <property type="entry name" value="Nucleic acid-binding proteins"/>
    <property type="match status" value="1"/>
</dbReference>
<proteinExistence type="inferred from homology"/>
<dbReference type="Gene3D" id="3.30.420.140">
    <property type="entry name" value="YqgF/RNase H-like domain"/>
    <property type="match status" value="1"/>
</dbReference>
<keyword evidence="8" id="KW-1185">Reference proteome</keyword>
<dbReference type="Pfam" id="PF21710">
    <property type="entry name" value="Spt6_S1"/>
    <property type="match status" value="1"/>
</dbReference>
<dbReference type="PANTHER" id="PTHR10145:SF6">
    <property type="entry name" value="TRANSCRIPTION ELONGATION FACTOR SPT6"/>
    <property type="match status" value="1"/>
</dbReference>
<keyword evidence="4" id="KW-0539">Nucleus</keyword>
<dbReference type="InterPro" id="IPR041692">
    <property type="entry name" value="HHH_9"/>
</dbReference>
<dbReference type="Pfam" id="PF14639">
    <property type="entry name" value="YqgF"/>
    <property type="match status" value="1"/>
</dbReference>
<dbReference type="PROSITE" id="PS50126">
    <property type="entry name" value="S1"/>
    <property type="match status" value="1"/>
</dbReference>
<protein>
    <recommendedName>
        <fullName evidence="6">S1 motif domain-containing protein</fullName>
    </recommendedName>
</protein>
<dbReference type="Gene3D" id="1.10.3500.10">
    <property type="entry name" value="Tex N-terminal region-like"/>
    <property type="match status" value="1"/>
</dbReference>
<feature type="compositionally biased region" description="Basic and acidic residues" evidence="5">
    <location>
        <begin position="18"/>
        <end position="29"/>
    </location>
</feature>
<dbReference type="InterPro" id="IPR037027">
    <property type="entry name" value="YqgF/RNaseH-like_dom_sf"/>
</dbReference>
<feature type="domain" description="S1 motif" evidence="6">
    <location>
        <begin position="1042"/>
        <end position="1112"/>
    </location>
</feature>
<dbReference type="Gene3D" id="1.10.10.2740">
    <property type="entry name" value="Spt6, Death-like domain"/>
    <property type="match status" value="1"/>
</dbReference>
<reference evidence="7 8" key="1">
    <citation type="journal article" date="2023" name="Plant Biotechnol. J.">
        <title>Chromosome-level wild Hevea brasiliensis genome provides new tools for genomic-assisted breeding and valuable loci to elevate rubber yield.</title>
        <authorList>
            <person name="Cheng H."/>
            <person name="Song X."/>
            <person name="Hu Y."/>
            <person name="Wu T."/>
            <person name="Yang Q."/>
            <person name="An Z."/>
            <person name="Feng S."/>
            <person name="Deng Z."/>
            <person name="Wu W."/>
            <person name="Zeng X."/>
            <person name="Tu M."/>
            <person name="Wang X."/>
            <person name="Huang H."/>
        </authorList>
    </citation>
    <scope>NUCLEOTIDE SEQUENCE [LARGE SCALE GENOMIC DNA]</scope>
    <source>
        <strain evidence="7">MT/VB/25A 57/8</strain>
    </source>
</reference>
<evidence type="ECO:0000256" key="3">
    <source>
        <dbReference type="ARBA" id="ARBA00023163"/>
    </source>
</evidence>
<dbReference type="Gene3D" id="2.40.50.140">
    <property type="entry name" value="Nucleic acid-binding proteins"/>
    <property type="match status" value="1"/>
</dbReference>
<evidence type="ECO:0000313" key="8">
    <source>
        <dbReference type="Proteomes" id="UP001174677"/>
    </source>
</evidence>
<dbReference type="InterPro" id="IPR010994">
    <property type="entry name" value="RuvA_2-like"/>
</dbReference>
<dbReference type="SMART" id="SM00316">
    <property type="entry name" value="S1"/>
    <property type="match status" value="1"/>
</dbReference>
<dbReference type="InterPro" id="IPR012337">
    <property type="entry name" value="RNaseH-like_sf"/>
</dbReference>
<dbReference type="InterPro" id="IPR028231">
    <property type="entry name" value="Spt6_YqgF"/>
</dbReference>
<dbReference type="Pfam" id="PF14632">
    <property type="entry name" value="SPT6_acidic"/>
    <property type="match status" value="1"/>
</dbReference>
<dbReference type="SMART" id="SM00732">
    <property type="entry name" value="YqgFc"/>
    <property type="match status" value="1"/>
</dbReference>
<feature type="compositionally biased region" description="Basic residues" evidence="5">
    <location>
        <begin position="70"/>
        <end position="80"/>
    </location>
</feature>
<dbReference type="Gene3D" id="1.10.150.850">
    <property type="entry name" value="Spt6, helix-hairpin-helix domain"/>
    <property type="match status" value="1"/>
</dbReference>
<name>A0ABQ9K9E8_HEVBR</name>
<evidence type="ECO:0000256" key="4">
    <source>
        <dbReference type="ARBA" id="ARBA00023242"/>
    </source>
</evidence>
<comment type="similarity">
    <text evidence="2">Belongs to the SPT6 family.</text>
</comment>
<evidence type="ECO:0000313" key="7">
    <source>
        <dbReference type="EMBL" id="KAJ9129237.1"/>
    </source>
</evidence>
<dbReference type="InterPro" id="IPR023323">
    <property type="entry name" value="Tex-like_dom_sf"/>
</dbReference>